<keyword evidence="2 5" id="KW-0812">Transmembrane</keyword>
<dbReference type="InterPro" id="IPR025874">
    <property type="entry name" value="DZR"/>
</dbReference>
<evidence type="ECO:0000259" key="7">
    <source>
        <dbReference type="Pfam" id="PF12773"/>
    </source>
</evidence>
<evidence type="ECO:0000256" key="3">
    <source>
        <dbReference type="ARBA" id="ARBA00022989"/>
    </source>
</evidence>
<name>A0A2S0L4H4_9FIRM</name>
<dbReference type="RefSeq" id="WP_106057243.1">
    <property type="nucleotide sequence ID" value="NZ_CP027228.1"/>
</dbReference>
<evidence type="ECO:0008006" key="10">
    <source>
        <dbReference type="Google" id="ProtNLM"/>
    </source>
</evidence>
<organism evidence="8 9">
    <name type="scientific">Mogibacterium diversum</name>
    <dbReference type="NCBI Taxonomy" id="114527"/>
    <lineage>
        <taxon>Bacteria</taxon>
        <taxon>Bacillati</taxon>
        <taxon>Bacillota</taxon>
        <taxon>Clostridia</taxon>
        <taxon>Peptostreptococcales</taxon>
        <taxon>Anaerovoracaceae</taxon>
        <taxon>Mogibacterium</taxon>
    </lineage>
</organism>
<dbReference type="GO" id="GO:0016020">
    <property type="term" value="C:membrane"/>
    <property type="evidence" value="ECO:0007669"/>
    <property type="project" value="UniProtKB-SubCell"/>
</dbReference>
<sequence length="141" mass="15536">MFCKNCGTEMNENQAICLNCGIKKNNGNSFCSNCGSEINPNQSVCLKCGVAIPNHPSPEAPSHFTENLPVRNKFVAALLAIFLGGLGVHKFYLNKPGMGVLYLLFCWTFIPGIIGFIEGILYLCSSDIEFQSKHHVRLDNH</sequence>
<proteinExistence type="predicted"/>
<protein>
    <recommendedName>
        <fullName evidence="10">TM2 domain-containing protein</fullName>
    </recommendedName>
</protein>
<dbReference type="KEGG" id="mdv:C5Q96_04650"/>
<evidence type="ECO:0000313" key="9">
    <source>
        <dbReference type="Proteomes" id="UP000237883"/>
    </source>
</evidence>
<accession>A0A2S0L4H4</accession>
<dbReference type="OrthoDB" id="9816361at2"/>
<feature type="transmembrane region" description="Helical" evidence="5">
    <location>
        <begin position="74"/>
        <end position="93"/>
    </location>
</feature>
<evidence type="ECO:0000313" key="8">
    <source>
        <dbReference type="EMBL" id="AVM48169.1"/>
    </source>
</evidence>
<dbReference type="Pfam" id="PF12773">
    <property type="entry name" value="DZR"/>
    <property type="match status" value="1"/>
</dbReference>
<dbReference type="GeneID" id="78391548"/>
<dbReference type="InterPro" id="IPR007829">
    <property type="entry name" value="TM2"/>
</dbReference>
<dbReference type="Pfam" id="PF05154">
    <property type="entry name" value="TM2"/>
    <property type="match status" value="1"/>
</dbReference>
<feature type="domain" description="TM2" evidence="6">
    <location>
        <begin position="71"/>
        <end position="120"/>
    </location>
</feature>
<gene>
    <name evidence="8" type="ORF">C5Q96_04650</name>
</gene>
<evidence type="ECO:0000256" key="2">
    <source>
        <dbReference type="ARBA" id="ARBA00022692"/>
    </source>
</evidence>
<dbReference type="Proteomes" id="UP000237883">
    <property type="component" value="Chromosome"/>
</dbReference>
<evidence type="ECO:0000256" key="1">
    <source>
        <dbReference type="ARBA" id="ARBA00004141"/>
    </source>
</evidence>
<evidence type="ECO:0000256" key="4">
    <source>
        <dbReference type="ARBA" id="ARBA00023136"/>
    </source>
</evidence>
<keyword evidence="4 5" id="KW-0472">Membrane</keyword>
<keyword evidence="3 5" id="KW-1133">Transmembrane helix</keyword>
<dbReference type="AlphaFoldDB" id="A0A2S0L4H4"/>
<feature type="transmembrane region" description="Helical" evidence="5">
    <location>
        <begin position="99"/>
        <end position="124"/>
    </location>
</feature>
<evidence type="ECO:0000259" key="6">
    <source>
        <dbReference type="Pfam" id="PF05154"/>
    </source>
</evidence>
<reference evidence="9" key="1">
    <citation type="submission" date="2018-02" db="EMBL/GenBank/DDBJ databases">
        <authorList>
            <person name="Holder M.E."/>
            <person name="Ajami N.J."/>
            <person name="Petrosino J.F."/>
        </authorList>
    </citation>
    <scope>NUCLEOTIDE SEQUENCE [LARGE SCALE GENOMIC DNA]</scope>
    <source>
        <strain evidence="9">CCUG 47132</strain>
    </source>
</reference>
<feature type="domain" description="DZANK-type" evidence="7">
    <location>
        <begin position="3"/>
        <end position="49"/>
    </location>
</feature>
<evidence type="ECO:0000256" key="5">
    <source>
        <dbReference type="SAM" id="Phobius"/>
    </source>
</evidence>
<comment type="subcellular location">
    <subcellularLocation>
        <location evidence="1">Membrane</location>
        <topology evidence="1">Multi-pass membrane protein</topology>
    </subcellularLocation>
</comment>
<dbReference type="EMBL" id="CP027228">
    <property type="protein sequence ID" value="AVM48169.1"/>
    <property type="molecule type" value="Genomic_DNA"/>
</dbReference>
<keyword evidence="9" id="KW-1185">Reference proteome</keyword>